<proteinExistence type="predicted"/>
<dbReference type="Proteomes" id="UP000053477">
    <property type="component" value="Unassembled WGS sequence"/>
</dbReference>
<keyword evidence="2" id="KW-1185">Reference proteome</keyword>
<evidence type="ECO:0000313" key="2">
    <source>
        <dbReference type="Proteomes" id="UP000053477"/>
    </source>
</evidence>
<dbReference type="InParanoid" id="A0A0H2R076"/>
<name>A0A0H2R076_9AGAM</name>
<organism evidence="1 2">
    <name type="scientific">Schizopora paradoxa</name>
    <dbReference type="NCBI Taxonomy" id="27342"/>
    <lineage>
        <taxon>Eukaryota</taxon>
        <taxon>Fungi</taxon>
        <taxon>Dikarya</taxon>
        <taxon>Basidiomycota</taxon>
        <taxon>Agaricomycotina</taxon>
        <taxon>Agaricomycetes</taxon>
        <taxon>Hymenochaetales</taxon>
        <taxon>Schizoporaceae</taxon>
        <taxon>Schizopora</taxon>
    </lineage>
</organism>
<evidence type="ECO:0000313" key="1">
    <source>
        <dbReference type="EMBL" id="KLO05170.1"/>
    </source>
</evidence>
<reference evidence="1 2" key="1">
    <citation type="submission" date="2015-04" db="EMBL/GenBank/DDBJ databases">
        <title>Complete genome sequence of Schizopora paradoxa KUC8140, a cosmopolitan wood degrader in East Asia.</title>
        <authorList>
            <consortium name="DOE Joint Genome Institute"/>
            <person name="Min B."/>
            <person name="Park H."/>
            <person name="Jang Y."/>
            <person name="Kim J.-J."/>
            <person name="Kim K.H."/>
            <person name="Pangilinan J."/>
            <person name="Lipzen A."/>
            <person name="Riley R."/>
            <person name="Grigoriev I.V."/>
            <person name="Spatafora J.W."/>
            <person name="Choi I.-G."/>
        </authorList>
    </citation>
    <scope>NUCLEOTIDE SEQUENCE [LARGE SCALE GENOMIC DNA]</scope>
    <source>
        <strain evidence="1 2">KUC8140</strain>
    </source>
</reference>
<dbReference type="OrthoDB" id="2735833at2759"/>
<dbReference type="AlphaFoldDB" id="A0A0H2R076"/>
<accession>A0A0H2R076</accession>
<dbReference type="EMBL" id="KQ086350">
    <property type="protein sequence ID" value="KLO05170.1"/>
    <property type="molecule type" value="Genomic_DNA"/>
</dbReference>
<protein>
    <submittedName>
        <fullName evidence="1">Uncharacterized protein</fullName>
    </submittedName>
</protein>
<gene>
    <name evidence="1" type="ORF">SCHPADRAFT_911204</name>
</gene>
<sequence length="285" mass="31628">MSGAGANPNIVSDVVNLAPKVASIFGAKDGKTAVETIGNLVKNFDFSKIDVKDNTRDDFLHTGLAPSFGTLTRESIKGMDEQLKIIIAATNRELEKVPAADRSWDKVISVFMQNPLIEPMDTPQANIARADKLIKKGSNAFKVEREHDDGVVREVLAWFTQLIGDEDVLNSTKIDIKVLADIVATTGAAIDSFEAFFAKNEHHEKTVVDIGVLRYPDIDHPFFKVYRIQLTAWSDTRRILFFGEDANGITGQYNLRLFKPRDSVIAGIKEETKQKAVKEADDMFA</sequence>